<keyword evidence="4 6" id="KW-1133">Transmembrane helix</keyword>
<evidence type="ECO:0000256" key="3">
    <source>
        <dbReference type="ARBA" id="ARBA00022692"/>
    </source>
</evidence>
<evidence type="ECO:0000256" key="2">
    <source>
        <dbReference type="ARBA" id="ARBA00022475"/>
    </source>
</evidence>
<comment type="subcellular location">
    <subcellularLocation>
        <location evidence="1">Cell membrane</location>
        <topology evidence="1">Multi-pass membrane protein</topology>
    </subcellularLocation>
</comment>
<dbReference type="EMBL" id="JAUSQM010000001">
    <property type="protein sequence ID" value="MDP9820944.1"/>
    <property type="molecule type" value="Genomic_DNA"/>
</dbReference>
<dbReference type="RefSeq" id="WP_068116823.1">
    <property type="nucleotide sequence ID" value="NZ_CCXJ01000050.1"/>
</dbReference>
<dbReference type="PANTHER" id="PTHR35007">
    <property type="entry name" value="INTEGRAL MEMBRANE PROTEIN-RELATED"/>
    <property type="match status" value="1"/>
</dbReference>
<proteinExistence type="predicted"/>
<keyword evidence="2" id="KW-1003">Cell membrane</keyword>
<reference evidence="8 9" key="1">
    <citation type="submission" date="2023-07" db="EMBL/GenBank/DDBJ databases">
        <title>Sequencing the genomes of 1000 actinobacteria strains.</title>
        <authorList>
            <person name="Klenk H.-P."/>
        </authorList>
    </citation>
    <scope>NUCLEOTIDE SEQUENCE [LARGE SCALE GENOMIC DNA]</scope>
    <source>
        <strain evidence="8 9">GD13</strain>
    </source>
</reference>
<keyword evidence="3 6" id="KW-0812">Transmembrane</keyword>
<dbReference type="Pfam" id="PF00482">
    <property type="entry name" value="T2SSF"/>
    <property type="match status" value="1"/>
</dbReference>
<comment type="caution">
    <text evidence="8">The sequence shown here is derived from an EMBL/GenBank/DDBJ whole genome shotgun (WGS) entry which is preliminary data.</text>
</comment>
<dbReference type="InterPro" id="IPR018076">
    <property type="entry name" value="T2SS_GspF_dom"/>
</dbReference>
<evidence type="ECO:0000313" key="9">
    <source>
        <dbReference type="Proteomes" id="UP001240447"/>
    </source>
</evidence>
<protein>
    <submittedName>
        <fullName evidence="8">Flp pilus assembly protein TadB</fullName>
    </submittedName>
</protein>
<evidence type="ECO:0000313" key="8">
    <source>
        <dbReference type="EMBL" id="MDP9820944.1"/>
    </source>
</evidence>
<feature type="domain" description="Type II secretion system protein GspF" evidence="7">
    <location>
        <begin position="127"/>
        <end position="248"/>
    </location>
</feature>
<evidence type="ECO:0000256" key="6">
    <source>
        <dbReference type="SAM" id="Phobius"/>
    </source>
</evidence>
<evidence type="ECO:0000256" key="4">
    <source>
        <dbReference type="ARBA" id="ARBA00022989"/>
    </source>
</evidence>
<gene>
    <name evidence="8" type="ORF">J2S59_000753</name>
</gene>
<dbReference type="Proteomes" id="UP001240447">
    <property type="component" value="Unassembled WGS sequence"/>
</dbReference>
<evidence type="ECO:0000259" key="7">
    <source>
        <dbReference type="Pfam" id="PF00482"/>
    </source>
</evidence>
<organism evidence="8 9">
    <name type="scientific">Nocardioides massiliensis</name>
    <dbReference type="NCBI Taxonomy" id="1325935"/>
    <lineage>
        <taxon>Bacteria</taxon>
        <taxon>Bacillati</taxon>
        <taxon>Actinomycetota</taxon>
        <taxon>Actinomycetes</taxon>
        <taxon>Propionibacteriales</taxon>
        <taxon>Nocardioidaceae</taxon>
        <taxon>Nocardioides</taxon>
    </lineage>
</organism>
<feature type="transmembrane region" description="Helical" evidence="6">
    <location>
        <begin position="235"/>
        <end position="259"/>
    </location>
</feature>
<accession>A0ABT9NKJ7</accession>
<name>A0ABT9NKJ7_9ACTN</name>
<evidence type="ECO:0000256" key="1">
    <source>
        <dbReference type="ARBA" id="ARBA00004651"/>
    </source>
</evidence>
<sequence>MTALLVAGVLAVGTALLVPAPGRLSVAALSGLPLPGRPLSASGPGPGGSVIAGGVKARADEDRLHRTAPWWACGGGAGVYLLIGGVLGLMAGVTVAVALTRMIRAAELPSARRRREELAAALPAVVDLVAAGLAAGAAPDRAIDQVGRAWGGTVEEDLVVLGRRLVLGADPVEVWRDLSADPHWAPLGRALTRATESGASLAPALRDLAQDLRRTRRAEAEGRARSVSTRAAAPLGLCMLPAFVLVGVIPMIVAGLGAAGLTELFGGGR</sequence>
<keyword evidence="9" id="KW-1185">Reference proteome</keyword>
<dbReference type="PANTHER" id="PTHR35007:SF3">
    <property type="entry name" value="POSSIBLE CONSERVED ALANINE RICH MEMBRANE PROTEIN"/>
    <property type="match status" value="1"/>
</dbReference>
<feature type="transmembrane region" description="Helical" evidence="6">
    <location>
        <begin position="79"/>
        <end position="103"/>
    </location>
</feature>
<evidence type="ECO:0000256" key="5">
    <source>
        <dbReference type="ARBA" id="ARBA00023136"/>
    </source>
</evidence>
<keyword evidence="5 6" id="KW-0472">Membrane</keyword>